<dbReference type="Pfam" id="PF12697">
    <property type="entry name" value="Abhydrolase_6"/>
    <property type="match status" value="1"/>
</dbReference>
<dbReference type="Gene3D" id="3.40.50.1820">
    <property type="entry name" value="alpha/beta hydrolase"/>
    <property type="match status" value="1"/>
</dbReference>
<name>A0A4R2GMF4_9HYPH</name>
<keyword evidence="3" id="KW-1185">Reference proteome</keyword>
<dbReference type="PANTHER" id="PTHR43798">
    <property type="entry name" value="MONOACYLGLYCEROL LIPASE"/>
    <property type="match status" value="1"/>
</dbReference>
<dbReference type="InterPro" id="IPR050266">
    <property type="entry name" value="AB_hydrolase_sf"/>
</dbReference>
<protein>
    <submittedName>
        <fullName evidence="2">Pimeloyl-ACP methyl ester carboxylesterase</fullName>
    </submittedName>
</protein>
<sequence length="235" mass="24641">MSAAMREPLVLVPGLGCSALLYRAQIPALWPLAAVQVASHTRGATMDEIAGAILADAPPRFALAGLSMGGYLAFAIMRLAPERVTRLALLDTAATADTPDATERRLAAIALAEAGDLDGVVNGSWPQAVHADRVGDAALKAVYRTMYAEVGLPAYARQQRAIMGRPDSRSGLAAIRCPTLVLVGDGDRLTPPERAQEIHAGITGSHLVVVPECGHISTLERPDAVNAALREWLAG</sequence>
<proteinExistence type="predicted"/>
<dbReference type="InterPro" id="IPR000073">
    <property type="entry name" value="AB_hydrolase_1"/>
</dbReference>
<evidence type="ECO:0000313" key="3">
    <source>
        <dbReference type="Proteomes" id="UP000294881"/>
    </source>
</evidence>
<comment type="caution">
    <text evidence="2">The sequence shown here is derived from an EMBL/GenBank/DDBJ whole genome shotgun (WGS) entry which is preliminary data.</text>
</comment>
<organism evidence="2 3">
    <name type="scientific">Camelimonas lactis</name>
    <dbReference type="NCBI Taxonomy" id="659006"/>
    <lineage>
        <taxon>Bacteria</taxon>
        <taxon>Pseudomonadati</taxon>
        <taxon>Pseudomonadota</taxon>
        <taxon>Alphaproteobacteria</taxon>
        <taxon>Hyphomicrobiales</taxon>
        <taxon>Chelatococcaceae</taxon>
        <taxon>Camelimonas</taxon>
    </lineage>
</organism>
<dbReference type="Proteomes" id="UP000294881">
    <property type="component" value="Unassembled WGS sequence"/>
</dbReference>
<accession>A0A4R2GMF4</accession>
<dbReference type="AlphaFoldDB" id="A0A4R2GMF4"/>
<dbReference type="InterPro" id="IPR029058">
    <property type="entry name" value="AB_hydrolase_fold"/>
</dbReference>
<evidence type="ECO:0000259" key="1">
    <source>
        <dbReference type="Pfam" id="PF12697"/>
    </source>
</evidence>
<dbReference type="PRINTS" id="PR00111">
    <property type="entry name" value="ABHYDROLASE"/>
</dbReference>
<evidence type="ECO:0000313" key="2">
    <source>
        <dbReference type="EMBL" id="TCO10007.1"/>
    </source>
</evidence>
<feature type="domain" description="AB hydrolase-1" evidence="1">
    <location>
        <begin position="9"/>
        <end position="228"/>
    </location>
</feature>
<dbReference type="SUPFAM" id="SSF53474">
    <property type="entry name" value="alpha/beta-Hydrolases"/>
    <property type="match status" value="1"/>
</dbReference>
<dbReference type="PANTHER" id="PTHR43798:SF29">
    <property type="entry name" value="AB HYDROLASE-1 DOMAIN-CONTAINING PROTEIN"/>
    <property type="match status" value="1"/>
</dbReference>
<dbReference type="RefSeq" id="WP_132010066.1">
    <property type="nucleotide sequence ID" value="NZ_JBHUNN010000002.1"/>
</dbReference>
<gene>
    <name evidence="2" type="ORF">EV666_11641</name>
</gene>
<dbReference type="EMBL" id="SLWL01000016">
    <property type="protein sequence ID" value="TCO10007.1"/>
    <property type="molecule type" value="Genomic_DNA"/>
</dbReference>
<dbReference type="OrthoDB" id="5491135at2"/>
<reference evidence="2 3" key="1">
    <citation type="submission" date="2019-03" db="EMBL/GenBank/DDBJ databases">
        <title>Genomic Encyclopedia of Type Strains, Phase IV (KMG-IV): sequencing the most valuable type-strain genomes for metagenomic binning, comparative biology and taxonomic classification.</title>
        <authorList>
            <person name="Goeker M."/>
        </authorList>
    </citation>
    <scope>NUCLEOTIDE SEQUENCE [LARGE SCALE GENOMIC DNA]</scope>
    <source>
        <strain evidence="2 3">DSM 22958</strain>
    </source>
</reference>